<evidence type="ECO:0000313" key="2">
    <source>
        <dbReference type="Proteomes" id="UP000694308"/>
    </source>
</evidence>
<accession>A0A949U406</accession>
<organism evidence="1 2">
    <name type="scientific">Clostridium thailandense</name>
    <dbReference type="NCBI Taxonomy" id="2794346"/>
    <lineage>
        <taxon>Bacteria</taxon>
        <taxon>Bacillati</taxon>
        <taxon>Bacillota</taxon>
        <taxon>Clostridia</taxon>
        <taxon>Eubacteriales</taxon>
        <taxon>Clostridiaceae</taxon>
        <taxon>Clostridium</taxon>
    </lineage>
</organism>
<sequence>MLAICSDIDDTTLEEFRNYHRFLNTKEKTDAGEGIGLDVGDSMWMYMADNVKYKVDKYGNGVDSIMTYFKGISKSEKHNSNEIVHFYKSGWIDCLHSFGDFSTKNEKGTSFKRDLASNAWQTLKSDNIKPVVWINHGNKSNRQNFGAYGTSSFMNYQQGDNPKSYYYHTDLTIPNGIKYVWNSLNDNNFGHDYPLYEISLRDGAKVWGFYRYTNDLVNGKIDWTWVPKYLHKQLSQSNLDSIVANKQYSIVGQHLGVDAEDLYSDDNIKSLRLLKQYENDGKIVVTKTSRLLNYANAHKYLMYNKVTADDLTYINITSINDPIFGKYVPNIDNVRGITFYCDDPKNTILLLNKTKIDNNELQINSKDETGKSSISIKWFKQDYTDYTKQT</sequence>
<dbReference type="EMBL" id="JAEEGC010000149">
    <property type="protein sequence ID" value="MBV7276043.1"/>
    <property type="molecule type" value="Genomic_DNA"/>
</dbReference>
<name>A0A949U406_9CLOT</name>
<gene>
    <name evidence="1" type="ORF">I6U48_24430</name>
</gene>
<dbReference type="Proteomes" id="UP000694308">
    <property type="component" value="Unassembled WGS sequence"/>
</dbReference>
<keyword evidence="2" id="KW-1185">Reference proteome</keyword>
<comment type="caution">
    <text evidence="1">The sequence shown here is derived from an EMBL/GenBank/DDBJ whole genome shotgun (WGS) entry which is preliminary data.</text>
</comment>
<proteinExistence type="predicted"/>
<evidence type="ECO:0000313" key="1">
    <source>
        <dbReference type="EMBL" id="MBV7276043.1"/>
    </source>
</evidence>
<dbReference type="AlphaFoldDB" id="A0A949U406"/>
<protein>
    <submittedName>
        <fullName evidence="1">Uncharacterized protein</fullName>
    </submittedName>
</protein>
<reference evidence="1" key="1">
    <citation type="submission" date="2020-12" db="EMBL/GenBank/DDBJ databases">
        <title>Clostridium thailandense sp. nov., a novel acetogenic bacterium isolated from peat land soil in Thailand.</title>
        <authorList>
            <person name="Chaikitkaew S."/>
            <person name="Birkeland N.K."/>
        </authorList>
    </citation>
    <scope>NUCLEOTIDE SEQUENCE</scope>
    <source>
        <strain evidence="1">PL3</strain>
    </source>
</reference>